<evidence type="ECO:0000256" key="2">
    <source>
        <dbReference type="ARBA" id="ARBA00006948"/>
    </source>
</evidence>
<feature type="transmembrane region" description="Helical" evidence="6">
    <location>
        <begin position="106"/>
        <end position="122"/>
    </location>
</feature>
<keyword evidence="5 6" id="KW-0472">Membrane</keyword>
<evidence type="ECO:0000313" key="7">
    <source>
        <dbReference type="EMBL" id="LAC26655.1"/>
    </source>
</evidence>
<comment type="subcellular location">
    <subcellularLocation>
        <location evidence="1">Membrane</location>
        <topology evidence="1">Multi-pass membrane protein</topology>
    </subcellularLocation>
</comment>
<dbReference type="AlphaFoldDB" id="A0A6A7GAT9"/>
<evidence type="ECO:0000256" key="3">
    <source>
        <dbReference type="ARBA" id="ARBA00022692"/>
    </source>
</evidence>
<reference evidence="7" key="1">
    <citation type="submission" date="2017-11" db="EMBL/GenBank/DDBJ databases">
        <title>The sensing device of the deep-sea amphipod.</title>
        <authorList>
            <person name="Kobayashi H."/>
            <person name="Nagahama T."/>
            <person name="Arai W."/>
            <person name="Sasagawa Y."/>
            <person name="Umeda M."/>
            <person name="Hayashi T."/>
            <person name="Nikaido I."/>
            <person name="Watanabe H."/>
            <person name="Oguri K."/>
            <person name="Kitazato H."/>
            <person name="Fujioka K."/>
            <person name="Kido Y."/>
            <person name="Takami H."/>
        </authorList>
    </citation>
    <scope>NUCLEOTIDE SEQUENCE</scope>
    <source>
        <tissue evidence="7">Whole body</tissue>
    </source>
</reference>
<dbReference type="GO" id="GO:0016020">
    <property type="term" value="C:membrane"/>
    <property type="evidence" value="ECO:0007669"/>
    <property type="project" value="UniProtKB-SubCell"/>
</dbReference>
<feature type="transmembrane region" description="Helical" evidence="6">
    <location>
        <begin position="164"/>
        <end position="182"/>
    </location>
</feature>
<dbReference type="PANTHER" id="PTHR16007:SF15">
    <property type="entry name" value="TRANSMEMBRANE PROTEIN 45B"/>
    <property type="match status" value="1"/>
</dbReference>
<evidence type="ECO:0000256" key="4">
    <source>
        <dbReference type="ARBA" id="ARBA00022989"/>
    </source>
</evidence>
<evidence type="ECO:0000256" key="1">
    <source>
        <dbReference type="ARBA" id="ARBA00004141"/>
    </source>
</evidence>
<feature type="transmembrane region" description="Helical" evidence="6">
    <location>
        <begin position="134"/>
        <end position="152"/>
    </location>
</feature>
<feature type="transmembrane region" description="Helical" evidence="6">
    <location>
        <begin position="194"/>
        <end position="216"/>
    </location>
</feature>
<comment type="similarity">
    <text evidence="2">Belongs to the TMEM45 family.</text>
</comment>
<feature type="transmembrane region" description="Helical" evidence="6">
    <location>
        <begin position="228"/>
        <end position="254"/>
    </location>
</feature>
<dbReference type="PANTHER" id="PTHR16007">
    <property type="entry name" value="EPIDIDYMAL MEMBRANE PROTEIN E9-RELATED"/>
    <property type="match status" value="1"/>
</dbReference>
<organism evidence="7">
    <name type="scientific">Hirondellea gigas</name>
    <dbReference type="NCBI Taxonomy" id="1518452"/>
    <lineage>
        <taxon>Eukaryota</taxon>
        <taxon>Metazoa</taxon>
        <taxon>Ecdysozoa</taxon>
        <taxon>Arthropoda</taxon>
        <taxon>Crustacea</taxon>
        <taxon>Multicrustacea</taxon>
        <taxon>Malacostraca</taxon>
        <taxon>Eumalacostraca</taxon>
        <taxon>Peracarida</taxon>
        <taxon>Amphipoda</taxon>
        <taxon>Amphilochidea</taxon>
        <taxon>Lysianassida</taxon>
        <taxon>Lysianassidira</taxon>
        <taxon>Lysianassoidea</taxon>
        <taxon>Lysianassidae</taxon>
        <taxon>Hirondellea</taxon>
    </lineage>
</organism>
<sequence>MGTLAGHILPGSFFLFFGVWWGYCMLRSYYLCRREASFSGRIMKSGSRYRSVLLFNTSCSLSCCCCRKLPFEAILVVTSCTIGIIGEAVTGFEGGKFVHLGNGQHITMYFFFAVMGLCSILVHYRFTLPPDLDYVSALLAISVEGILFLYHLHGRTVMDVQVHIFLMYVVAASAVSGALEMTHKKNIIPALGRAFFTTLQGTWFIHVGFILYPPSWMSHWNETDHEQMMIITMVFTWHFAAVFLLFFMIGVMVCTRVKYMSKAQIVKTLDLKAARHGTSMNGIGLHGSNMDAEQTRNIIMDSDEDEL</sequence>
<keyword evidence="4 6" id="KW-1133">Transmembrane helix</keyword>
<keyword evidence="3 6" id="KW-0812">Transmembrane</keyword>
<accession>A0A6A7GAT9</accession>
<dbReference type="InterPro" id="IPR006904">
    <property type="entry name" value="DUF716"/>
</dbReference>
<dbReference type="InterPro" id="IPR042127">
    <property type="entry name" value="TMEM45"/>
</dbReference>
<feature type="transmembrane region" description="Helical" evidence="6">
    <location>
        <begin position="53"/>
        <end position="86"/>
    </location>
</feature>
<dbReference type="Pfam" id="PF04819">
    <property type="entry name" value="DUF716"/>
    <property type="match status" value="1"/>
</dbReference>
<protein>
    <submittedName>
        <fullName evidence="7">Transmembrane protein 45B-like</fullName>
    </submittedName>
</protein>
<dbReference type="EMBL" id="IACT01007541">
    <property type="protein sequence ID" value="LAC26655.1"/>
    <property type="molecule type" value="mRNA"/>
</dbReference>
<evidence type="ECO:0000256" key="5">
    <source>
        <dbReference type="ARBA" id="ARBA00023136"/>
    </source>
</evidence>
<proteinExistence type="evidence at transcript level"/>
<name>A0A6A7GAT9_9CRUS</name>
<evidence type="ECO:0000256" key="6">
    <source>
        <dbReference type="SAM" id="Phobius"/>
    </source>
</evidence>
<feature type="transmembrane region" description="Helical" evidence="6">
    <location>
        <begin position="12"/>
        <end position="32"/>
    </location>
</feature>